<protein>
    <submittedName>
        <fullName evidence="2">Uncharacterized protein</fullName>
    </submittedName>
</protein>
<dbReference type="EMBL" id="CP157390">
    <property type="protein sequence ID" value="XBM50019.1"/>
    <property type="molecule type" value="Genomic_DNA"/>
</dbReference>
<sequence>MNAKGTRGPTRFPVMAGSQPAPRADRIAGIVERVWSDARVYHQDVEPLLREWLATDRCVVSDREFALLLEKARGEFDRVASGDPSGAPACPASALVSCLYWDVQRLERA</sequence>
<organism evidence="2">
    <name type="scientific">Leifsonia sp. NPDC080035</name>
    <dbReference type="NCBI Taxonomy" id="3143936"/>
    <lineage>
        <taxon>Bacteria</taxon>
        <taxon>Bacillati</taxon>
        <taxon>Actinomycetota</taxon>
        <taxon>Actinomycetes</taxon>
        <taxon>Micrococcales</taxon>
        <taxon>Microbacteriaceae</taxon>
        <taxon>Leifsonia</taxon>
    </lineage>
</organism>
<gene>
    <name evidence="2" type="ORF">AAME72_09145</name>
</gene>
<name>A0AAU7GH61_9MICO</name>
<evidence type="ECO:0000256" key="1">
    <source>
        <dbReference type="SAM" id="MobiDB-lite"/>
    </source>
</evidence>
<dbReference type="RefSeq" id="WP_348789929.1">
    <property type="nucleotide sequence ID" value="NZ_CP157390.1"/>
</dbReference>
<reference evidence="2" key="1">
    <citation type="submission" date="2024-05" db="EMBL/GenBank/DDBJ databases">
        <title>The Natural Products Discovery Center: Release of the First 8490 Sequenced Strains for Exploring Actinobacteria Biosynthetic Diversity.</title>
        <authorList>
            <person name="Kalkreuter E."/>
            <person name="Kautsar S.A."/>
            <person name="Yang D."/>
            <person name="Bader C.D."/>
            <person name="Teijaro C.N."/>
            <person name="Fluegel L."/>
            <person name="Davis C.M."/>
            <person name="Simpson J.R."/>
            <person name="Lauterbach L."/>
            <person name="Steele A.D."/>
            <person name="Gui C."/>
            <person name="Meng S."/>
            <person name="Li G."/>
            <person name="Viehrig K."/>
            <person name="Ye F."/>
            <person name="Su P."/>
            <person name="Kiefer A.F."/>
            <person name="Nichols A."/>
            <person name="Cepeda A.J."/>
            <person name="Yan W."/>
            <person name="Fan B."/>
            <person name="Jiang Y."/>
            <person name="Adhikari A."/>
            <person name="Zheng C.-J."/>
            <person name="Schuster L."/>
            <person name="Cowan T.M."/>
            <person name="Smanski M.J."/>
            <person name="Chevrette M.G."/>
            <person name="de Carvalho L.P.S."/>
            <person name="Shen B."/>
        </authorList>
    </citation>
    <scope>NUCLEOTIDE SEQUENCE</scope>
    <source>
        <strain evidence="2">NPDC080035</strain>
    </source>
</reference>
<feature type="region of interest" description="Disordered" evidence="1">
    <location>
        <begin position="1"/>
        <end position="20"/>
    </location>
</feature>
<accession>A0AAU7GH61</accession>
<proteinExistence type="predicted"/>
<evidence type="ECO:0000313" key="2">
    <source>
        <dbReference type="EMBL" id="XBM50019.1"/>
    </source>
</evidence>
<dbReference type="AlphaFoldDB" id="A0AAU7GH61"/>